<proteinExistence type="predicted"/>
<reference evidence="3" key="1">
    <citation type="journal article" date="2020" name="Stud. Mycol.">
        <title>101 Dothideomycetes genomes: a test case for predicting lifestyles and emergence of pathogens.</title>
        <authorList>
            <person name="Haridas S."/>
            <person name="Albert R."/>
            <person name="Binder M."/>
            <person name="Bloem J."/>
            <person name="Labutti K."/>
            <person name="Salamov A."/>
            <person name="Andreopoulos B."/>
            <person name="Baker S."/>
            <person name="Barry K."/>
            <person name="Bills G."/>
            <person name="Bluhm B."/>
            <person name="Cannon C."/>
            <person name="Castanera R."/>
            <person name="Culley D."/>
            <person name="Daum C."/>
            <person name="Ezra D."/>
            <person name="Gonzalez J."/>
            <person name="Henrissat B."/>
            <person name="Kuo A."/>
            <person name="Liang C."/>
            <person name="Lipzen A."/>
            <person name="Lutzoni F."/>
            <person name="Magnuson J."/>
            <person name="Mondo S."/>
            <person name="Nolan M."/>
            <person name="Ohm R."/>
            <person name="Pangilinan J."/>
            <person name="Park H.-J."/>
            <person name="Ramirez L."/>
            <person name="Alfaro M."/>
            <person name="Sun H."/>
            <person name="Tritt A."/>
            <person name="Yoshinaga Y."/>
            <person name="Zwiers L.-H."/>
            <person name="Turgeon B."/>
            <person name="Goodwin S."/>
            <person name="Spatafora J."/>
            <person name="Crous P."/>
            <person name="Grigoriev I."/>
        </authorList>
    </citation>
    <scope>NUCLEOTIDE SEQUENCE</scope>
    <source>
        <strain evidence="3">CBS 627.86</strain>
    </source>
</reference>
<dbReference type="AlphaFoldDB" id="A0A6A5ZS20"/>
<evidence type="ECO:0000313" key="3">
    <source>
        <dbReference type="EMBL" id="KAF2121657.1"/>
    </source>
</evidence>
<keyword evidence="4" id="KW-1185">Reference proteome</keyword>
<sequence length="376" mass="40861">MPGKAIVSQALIDVGLLRNHIDTKGLLDVLNNLPPLSKVATLASPKGMEASHPYLILLGKLACKKIYIGLGLPLHPGQAPRMDLWVEEADNTTGLALVPSSELESVAMVQPFRDCWAGMLKKTQSREEKGALDCKRGAIKGLACWYFLRHAAKTKEEFRVFDTLRKYLVLGLSAVAIGNSEANGKKKGTQSIATASSSKKATTKNPVQAGTHPGNQSNARDQAHQRTIANIRREQRQETETTPTIRETAIEQAPLRPITTLNNNDSDRPTQPVKTAIESLKSTQATPSTSSSSPSQVTSSTPSQVVPSPPSQVAAEQGFCVLGKLVDTERELAARREDLKRQREDLDTRIQEVERDIATKRLKIKALAVGLSPAIE</sequence>
<accession>A0A6A5ZS20</accession>
<feature type="compositionally biased region" description="Low complexity" evidence="2">
    <location>
        <begin position="193"/>
        <end position="204"/>
    </location>
</feature>
<feature type="compositionally biased region" description="Low complexity" evidence="2">
    <location>
        <begin position="240"/>
        <end position="251"/>
    </location>
</feature>
<gene>
    <name evidence="3" type="ORF">BDV96DRAFT_594832</name>
</gene>
<organism evidence="3 4">
    <name type="scientific">Lophiotrema nucula</name>
    <dbReference type="NCBI Taxonomy" id="690887"/>
    <lineage>
        <taxon>Eukaryota</taxon>
        <taxon>Fungi</taxon>
        <taxon>Dikarya</taxon>
        <taxon>Ascomycota</taxon>
        <taxon>Pezizomycotina</taxon>
        <taxon>Dothideomycetes</taxon>
        <taxon>Pleosporomycetidae</taxon>
        <taxon>Pleosporales</taxon>
        <taxon>Lophiotremataceae</taxon>
        <taxon>Lophiotrema</taxon>
    </lineage>
</organism>
<evidence type="ECO:0000256" key="1">
    <source>
        <dbReference type="SAM" id="Coils"/>
    </source>
</evidence>
<feature type="region of interest" description="Disordered" evidence="2">
    <location>
        <begin position="182"/>
        <end position="311"/>
    </location>
</feature>
<name>A0A6A5ZS20_9PLEO</name>
<evidence type="ECO:0000256" key="2">
    <source>
        <dbReference type="SAM" id="MobiDB-lite"/>
    </source>
</evidence>
<feature type="compositionally biased region" description="Low complexity" evidence="2">
    <location>
        <begin position="282"/>
        <end position="311"/>
    </location>
</feature>
<protein>
    <submittedName>
        <fullName evidence="3">Uncharacterized protein</fullName>
    </submittedName>
</protein>
<evidence type="ECO:0000313" key="4">
    <source>
        <dbReference type="Proteomes" id="UP000799770"/>
    </source>
</evidence>
<keyword evidence="1" id="KW-0175">Coiled coil</keyword>
<feature type="coiled-coil region" evidence="1">
    <location>
        <begin position="325"/>
        <end position="363"/>
    </location>
</feature>
<dbReference type="Proteomes" id="UP000799770">
    <property type="component" value="Unassembled WGS sequence"/>
</dbReference>
<dbReference type="EMBL" id="ML977312">
    <property type="protein sequence ID" value="KAF2121657.1"/>
    <property type="molecule type" value="Genomic_DNA"/>
</dbReference>
<feature type="compositionally biased region" description="Polar residues" evidence="2">
    <location>
        <begin position="205"/>
        <end position="228"/>
    </location>
</feature>